<organism evidence="3 4">
    <name type="scientific">Teratosphaeria nubilosa</name>
    <dbReference type="NCBI Taxonomy" id="161662"/>
    <lineage>
        <taxon>Eukaryota</taxon>
        <taxon>Fungi</taxon>
        <taxon>Dikarya</taxon>
        <taxon>Ascomycota</taxon>
        <taxon>Pezizomycotina</taxon>
        <taxon>Dothideomycetes</taxon>
        <taxon>Dothideomycetidae</taxon>
        <taxon>Mycosphaerellales</taxon>
        <taxon>Teratosphaeriaceae</taxon>
        <taxon>Teratosphaeria</taxon>
    </lineage>
</organism>
<keyword evidence="4" id="KW-1185">Reference proteome</keyword>
<dbReference type="EMBL" id="ML995929">
    <property type="protein sequence ID" value="KAF2764331.1"/>
    <property type="molecule type" value="Genomic_DNA"/>
</dbReference>
<name>A0A6G1KUM0_9PEZI</name>
<evidence type="ECO:0000259" key="2">
    <source>
        <dbReference type="Pfam" id="PF09747"/>
    </source>
</evidence>
<dbReference type="Pfam" id="PF09747">
    <property type="entry name" value="CCD97-like_C"/>
    <property type="match status" value="2"/>
</dbReference>
<accession>A0A6G1KUM0</accession>
<feature type="domain" description="CCD97-like C-terminal" evidence="2">
    <location>
        <begin position="123"/>
        <end position="174"/>
    </location>
</feature>
<gene>
    <name evidence="3" type="ORF">EJ03DRAFT_282265</name>
</gene>
<protein>
    <recommendedName>
        <fullName evidence="2">CCD97-like C-terminal domain-containing protein</fullName>
    </recommendedName>
</protein>
<dbReference type="AlphaFoldDB" id="A0A6G1KUM0"/>
<evidence type="ECO:0000313" key="4">
    <source>
        <dbReference type="Proteomes" id="UP000799436"/>
    </source>
</evidence>
<sequence length="197" mass="22655">MPCFIDSPSKSALVSEDEIRSQRIRIKNRRKRYLDVHPEYFSADLELADPLLYDHLVRQFQTPEEREKAGRERGHTGNMEADFVRSESRLEALRHPDPNSPLVYARGADGSIVSVDADAGDRVKSKEQAWEKWKDIMSQRLLRGDDDQFDYKAVDENDAFDDRQEEDREDLDKYVGAQEAEFVGDGTPKGETGVQDF</sequence>
<dbReference type="PANTHER" id="PTHR31840">
    <property type="entry name" value="COILED-COIL DOMAIN-CONTAINING PROTEIN 97"/>
    <property type="match status" value="1"/>
</dbReference>
<dbReference type="InterPro" id="IPR018613">
    <property type="entry name" value="Ccdc97-like"/>
</dbReference>
<dbReference type="InterPro" id="IPR040233">
    <property type="entry name" value="CCD97-like_C"/>
</dbReference>
<evidence type="ECO:0000313" key="3">
    <source>
        <dbReference type="EMBL" id="KAF2764331.1"/>
    </source>
</evidence>
<dbReference type="PANTHER" id="PTHR31840:SF1">
    <property type="entry name" value="COILED-COIL DOMAIN-CONTAINING PROTEIN 97"/>
    <property type="match status" value="1"/>
</dbReference>
<feature type="domain" description="CCD97-like C-terminal" evidence="2">
    <location>
        <begin position="28"/>
        <end position="92"/>
    </location>
</feature>
<feature type="region of interest" description="Disordered" evidence="1">
    <location>
        <begin position="177"/>
        <end position="197"/>
    </location>
</feature>
<evidence type="ECO:0000256" key="1">
    <source>
        <dbReference type="SAM" id="MobiDB-lite"/>
    </source>
</evidence>
<proteinExistence type="predicted"/>
<dbReference type="Proteomes" id="UP000799436">
    <property type="component" value="Unassembled WGS sequence"/>
</dbReference>
<reference evidence="3" key="1">
    <citation type="journal article" date="2020" name="Stud. Mycol.">
        <title>101 Dothideomycetes genomes: a test case for predicting lifestyles and emergence of pathogens.</title>
        <authorList>
            <person name="Haridas S."/>
            <person name="Albert R."/>
            <person name="Binder M."/>
            <person name="Bloem J."/>
            <person name="Labutti K."/>
            <person name="Salamov A."/>
            <person name="Andreopoulos B."/>
            <person name="Baker S."/>
            <person name="Barry K."/>
            <person name="Bills G."/>
            <person name="Bluhm B."/>
            <person name="Cannon C."/>
            <person name="Castanera R."/>
            <person name="Culley D."/>
            <person name="Daum C."/>
            <person name="Ezra D."/>
            <person name="Gonzalez J."/>
            <person name="Henrissat B."/>
            <person name="Kuo A."/>
            <person name="Liang C."/>
            <person name="Lipzen A."/>
            <person name="Lutzoni F."/>
            <person name="Magnuson J."/>
            <person name="Mondo S."/>
            <person name="Nolan M."/>
            <person name="Ohm R."/>
            <person name="Pangilinan J."/>
            <person name="Park H.-J."/>
            <person name="Ramirez L."/>
            <person name="Alfaro M."/>
            <person name="Sun H."/>
            <person name="Tritt A."/>
            <person name="Yoshinaga Y."/>
            <person name="Zwiers L.-H."/>
            <person name="Turgeon B."/>
            <person name="Goodwin S."/>
            <person name="Spatafora J."/>
            <person name="Crous P."/>
            <person name="Grigoriev I."/>
        </authorList>
    </citation>
    <scope>NUCLEOTIDE SEQUENCE</scope>
    <source>
        <strain evidence="3">CBS 116005</strain>
    </source>
</reference>
<dbReference type="OrthoDB" id="333176at2759"/>